<feature type="domain" description="PilZ" evidence="2">
    <location>
        <begin position="4"/>
        <end position="83"/>
    </location>
</feature>
<dbReference type="GO" id="GO:0035438">
    <property type="term" value="F:cyclic-di-GMP binding"/>
    <property type="evidence" value="ECO:0007669"/>
    <property type="project" value="InterPro"/>
</dbReference>
<evidence type="ECO:0000259" key="2">
    <source>
        <dbReference type="Pfam" id="PF07238"/>
    </source>
</evidence>
<gene>
    <name evidence="3" type="ORF">GGQ80_003372</name>
</gene>
<comment type="caution">
    <text evidence="3">The sequence shown here is derived from an EMBL/GenBank/DDBJ whole genome shotgun (WGS) entry which is preliminary data.</text>
</comment>
<dbReference type="InterPro" id="IPR009875">
    <property type="entry name" value="PilZ_domain"/>
</dbReference>
<keyword evidence="1" id="KW-1133">Transmembrane helix</keyword>
<dbReference type="Pfam" id="PF07238">
    <property type="entry name" value="PilZ"/>
    <property type="match status" value="1"/>
</dbReference>
<evidence type="ECO:0000256" key="1">
    <source>
        <dbReference type="SAM" id="Phobius"/>
    </source>
</evidence>
<name>A0A840FCV1_9SPHN</name>
<dbReference type="RefSeq" id="WP_183986963.1">
    <property type="nucleotide sequence ID" value="NZ_JACIEV010000012.1"/>
</dbReference>
<reference evidence="3 4" key="1">
    <citation type="submission" date="2020-08" db="EMBL/GenBank/DDBJ databases">
        <title>Genomic Encyclopedia of Type Strains, Phase IV (KMG-IV): sequencing the most valuable type-strain genomes for metagenomic binning, comparative biology and taxonomic classification.</title>
        <authorList>
            <person name="Goeker M."/>
        </authorList>
    </citation>
    <scope>NUCLEOTIDE SEQUENCE [LARGE SCALE GENOMIC DNA]</scope>
    <source>
        <strain evidence="3 4">YC6723</strain>
    </source>
</reference>
<keyword evidence="1" id="KW-0472">Membrane</keyword>
<dbReference type="SUPFAM" id="SSF141371">
    <property type="entry name" value="PilZ domain-like"/>
    <property type="match status" value="1"/>
</dbReference>
<keyword evidence="4" id="KW-1185">Reference proteome</keyword>
<feature type="transmembrane region" description="Helical" evidence="1">
    <location>
        <begin position="118"/>
        <end position="138"/>
    </location>
</feature>
<accession>A0A840FCV1</accession>
<protein>
    <recommendedName>
        <fullName evidence="2">PilZ domain-containing protein</fullName>
    </recommendedName>
</protein>
<dbReference type="Proteomes" id="UP000529795">
    <property type="component" value="Unassembled WGS sequence"/>
</dbReference>
<evidence type="ECO:0000313" key="3">
    <source>
        <dbReference type="EMBL" id="MBB4155449.1"/>
    </source>
</evidence>
<organism evidence="3 4">
    <name type="scientific">Sphingomonas jinjuensis</name>
    <dbReference type="NCBI Taxonomy" id="535907"/>
    <lineage>
        <taxon>Bacteria</taxon>
        <taxon>Pseudomonadati</taxon>
        <taxon>Pseudomonadota</taxon>
        <taxon>Alphaproteobacteria</taxon>
        <taxon>Sphingomonadales</taxon>
        <taxon>Sphingomonadaceae</taxon>
        <taxon>Sphingomonas</taxon>
    </lineage>
</organism>
<evidence type="ECO:0000313" key="4">
    <source>
        <dbReference type="Proteomes" id="UP000529795"/>
    </source>
</evidence>
<proteinExistence type="predicted"/>
<sequence>MKNREFRKATMIAARLRTDGGWTDATIRNISSHGAMLQLVGRAPCRGSYVELRRDTLVVVGRIMWSTANRCGINTRERIDVNSLHRTGQAPVAALPVERRRLARTATRSIHIKRHLEAAAIAIAILWSTATLGSLVFHTLSTPAQAAMIALSPHH</sequence>
<dbReference type="EMBL" id="JACIEV010000012">
    <property type="protein sequence ID" value="MBB4155449.1"/>
    <property type="molecule type" value="Genomic_DNA"/>
</dbReference>
<dbReference type="AlphaFoldDB" id="A0A840FCV1"/>
<keyword evidence="1" id="KW-0812">Transmembrane</keyword>